<feature type="transmembrane region" description="Helical" evidence="1">
    <location>
        <begin position="7"/>
        <end position="27"/>
    </location>
</feature>
<evidence type="ECO:0000313" key="3">
    <source>
        <dbReference type="Proteomes" id="UP000595823"/>
    </source>
</evidence>
<evidence type="ECO:0000313" key="2">
    <source>
        <dbReference type="EMBL" id="QQK78203.1"/>
    </source>
</evidence>
<gene>
    <name evidence="2" type="ORF">HUG15_06330</name>
</gene>
<dbReference type="Proteomes" id="UP000595823">
    <property type="component" value="Chromosome"/>
</dbReference>
<dbReference type="KEGG" id="scia:HUG15_06330"/>
<organism evidence="2 3">
    <name type="scientific">Salicibibacter cibarius</name>
    <dbReference type="NCBI Taxonomy" id="2743000"/>
    <lineage>
        <taxon>Bacteria</taxon>
        <taxon>Bacillati</taxon>
        <taxon>Bacillota</taxon>
        <taxon>Bacilli</taxon>
        <taxon>Bacillales</taxon>
        <taxon>Bacillaceae</taxon>
        <taxon>Salicibibacter</taxon>
    </lineage>
</organism>
<proteinExistence type="predicted"/>
<dbReference type="Pfam" id="PF14146">
    <property type="entry name" value="DUF4305"/>
    <property type="match status" value="1"/>
</dbReference>
<sequence>MMRSPGFLSFVYVAIGTLFVLFAVLLVQLEGWGFLPILLLGLAALDYLIAWHFIKKTGKSPNDK</sequence>
<name>A0A7T6Z7D2_9BACI</name>
<dbReference type="AlphaFoldDB" id="A0A7T6Z7D2"/>
<reference evidence="2 3" key="1">
    <citation type="submission" date="2020-06" db="EMBL/GenBank/DDBJ databases">
        <title>Genomic analysis of Salicibibacter sp. NKC5-3.</title>
        <authorList>
            <person name="Oh Y.J."/>
        </authorList>
    </citation>
    <scope>NUCLEOTIDE SEQUENCE [LARGE SCALE GENOMIC DNA]</scope>
    <source>
        <strain evidence="2 3">NKC5-3</strain>
    </source>
</reference>
<keyword evidence="1" id="KW-0472">Membrane</keyword>
<dbReference type="InterPro" id="IPR025426">
    <property type="entry name" value="DUF4305"/>
</dbReference>
<keyword evidence="1" id="KW-1133">Transmembrane helix</keyword>
<accession>A0A7T6Z7D2</accession>
<keyword evidence="1" id="KW-0812">Transmembrane</keyword>
<dbReference type="EMBL" id="CP054705">
    <property type="protein sequence ID" value="QQK78203.1"/>
    <property type="molecule type" value="Genomic_DNA"/>
</dbReference>
<evidence type="ECO:0000256" key="1">
    <source>
        <dbReference type="SAM" id="Phobius"/>
    </source>
</evidence>
<keyword evidence="3" id="KW-1185">Reference proteome</keyword>
<feature type="transmembrane region" description="Helical" evidence="1">
    <location>
        <begin position="33"/>
        <end position="54"/>
    </location>
</feature>
<protein>
    <submittedName>
        <fullName evidence="2">DUF4305 domain-containing protein</fullName>
    </submittedName>
</protein>